<comment type="subcellular location">
    <subcellularLocation>
        <location evidence="9">Cell membrane</location>
    </subcellularLocation>
</comment>
<comment type="pathway">
    <text evidence="1 9">Bacterial outer membrane biogenesis; LPS core biosynthesis.</text>
</comment>
<feature type="site" description="Transition state stabilizer" evidence="8">
    <location>
        <position position="212"/>
    </location>
</feature>
<evidence type="ECO:0000256" key="4">
    <source>
        <dbReference type="ARBA" id="ARBA00022679"/>
    </source>
</evidence>
<gene>
    <name evidence="11" type="ORF">ABW22_15405</name>
</gene>
<dbReference type="GO" id="GO:0009244">
    <property type="term" value="P:lipopolysaccharide core region biosynthetic process"/>
    <property type="evidence" value="ECO:0007669"/>
    <property type="project" value="UniProtKB-UniRule"/>
</dbReference>
<dbReference type="RefSeq" id="WP_059758861.1">
    <property type="nucleotide sequence ID" value="NZ_LDUG01000053.1"/>
</dbReference>
<evidence type="ECO:0000256" key="1">
    <source>
        <dbReference type="ARBA" id="ARBA00004713"/>
    </source>
</evidence>
<dbReference type="SUPFAM" id="SSF53756">
    <property type="entry name" value="UDP-Glycosyltransferase/glycogen phosphorylase"/>
    <property type="match status" value="1"/>
</dbReference>
<feature type="domain" description="3-deoxy-D-manno-octulosonic-acid transferase N-terminal" evidence="10">
    <location>
        <begin position="40"/>
        <end position="215"/>
    </location>
</feature>
<dbReference type="AlphaFoldDB" id="A0A106BHR6"/>
<evidence type="ECO:0000256" key="5">
    <source>
        <dbReference type="ARBA" id="ARBA00031445"/>
    </source>
</evidence>
<dbReference type="InterPro" id="IPR039901">
    <property type="entry name" value="Kdotransferase"/>
</dbReference>
<name>A0A106BHR6_THIDE</name>
<dbReference type="PANTHER" id="PTHR42755:SF1">
    <property type="entry name" value="3-DEOXY-D-MANNO-OCTULOSONIC ACID TRANSFERASE, MITOCHONDRIAL-RELATED"/>
    <property type="match status" value="1"/>
</dbReference>
<keyword evidence="9" id="KW-0472">Membrane</keyword>
<accession>A0A106BHR6</accession>
<evidence type="ECO:0000256" key="3">
    <source>
        <dbReference type="ARBA" id="ARBA00019077"/>
    </source>
</evidence>
<feature type="active site" description="Proton acceptor" evidence="7">
    <location>
        <position position="66"/>
    </location>
</feature>
<dbReference type="FunFam" id="3.40.50.11720:FF:000001">
    <property type="entry name" value="3-deoxy-D-manno-octulosonic acid transferase"/>
    <property type="match status" value="1"/>
</dbReference>
<dbReference type="PANTHER" id="PTHR42755">
    <property type="entry name" value="3-DEOXY-MANNO-OCTULOSONATE CYTIDYLYLTRANSFERASE"/>
    <property type="match status" value="1"/>
</dbReference>
<dbReference type="Gene3D" id="3.40.50.11720">
    <property type="entry name" value="3-Deoxy-D-manno-octulosonic-acid transferase, N-terminal domain"/>
    <property type="match status" value="1"/>
</dbReference>
<dbReference type="GO" id="GO:0005886">
    <property type="term" value="C:plasma membrane"/>
    <property type="evidence" value="ECO:0007669"/>
    <property type="project" value="UniProtKB-SubCell"/>
</dbReference>
<keyword evidence="12" id="KW-1185">Reference proteome</keyword>
<evidence type="ECO:0000313" key="11">
    <source>
        <dbReference type="EMBL" id="KVW92756.1"/>
    </source>
</evidence>
<protein>
    <recommendedName>
        <fullName evidence="3 9">3-deoxy-D-manno-octulosonic acid transferase</fullName>
        <shortName evidence="9">Kdo transferase</shortName>
        <ecNumber evidence="2 9">2.4.99.12</ecNumber>
    </recommendedName>
    <alternativeName>
        <fullName evidence="5 9">Lipid IV(A) 3-deoxy-D-manno-octulosonic acid transferase</fullName>
    </alternativeName>
</protein>
<reference evidence="11 12" key="1">
    <citation type="journal article" date="2015" name="Appl. Environ. Microbiol.">
        <title>Aerobic and Anaerobic Thiosulfate Oxidation by a Cold-Adapted, Subglacial Chemoautotroph.</title>
        <authorList>
            <person name="Harrold Z.R."/>
            <person name="Skidmore M.L."/>
            <person name="Hamilton T.L."/>
            <person name="Desch L."/>
            <person name="Amada K."/>
            <person name="van Gelder W."/>
            <person name="Glover K."/>
            <person name="Roden E.E."/>
            <person name="Boyd E.S."/>
        </authorList>
    </citation>
    <scope>NUCLEOTIDE SEQUENCE [LARGE SCALE GENOMIC DNA]</scope>
    <source>
        <strain evidence="11 12">RG</strain>
    </source>
</reference>
<evidence type="ECO:0000259" key="10">
    <source>
        <dbReference type="Pfam" id="PF04413"/>
    </source>
</evidence>
<feature type="site" description="Transition state stabilizer" evidence="8">
    <location>
        <position position="136"/>
    </location>
</feature>
<dbReference type="OrthoDB" id="9789797at2"/>
<sequence>MPTLRLLLDWSLYRLALLLAAPLIPLRLLWHGRRERGYWQHWNERLALGPAPVTGALWIHAVSVGEMRAAEPLIAALRDAHPDAPVLLTCMTPTGRATAESLYGDFAHIVYLPYDYAGSTRRFMRRLRPRVGILMETELWPNLIHAAARAGVPLVLANARLSERSAHGYARLPALTRACLQRIAVVAAQTDADAARLEKRGAASPQVAGNLKFDITPPEAQLERGAAWKAKWGPRPVLLAASTREGEEAPLLRAFADRAPSEVLLVLVPRHPQRFDAVAGLIEAVGLPYQRRSALDGAAMSVKTRVLLGDSLGELFAYYAACDVAFVGGSLMPLGGQNLIEAASVGRPVLVGPHTFNFEEATRLAIKAGAAVRVSDAADLLANALKLLNDASMRARMGEAGLAFAARHRGAAARVAGLIAPLLADAGAGRSRPGPRG</sequence>
<evidence type="ECO:0000256" key="2">
    <source>
        <dbReference type="ARBA" id="ARBA00012621"/>
    </source>
</evidence>
<dbReference type="Pfam" id="PF04413">
    <property type="entry name" value="Glycos_transf_N"/>
    <property type="match status" value="1"/>
</dbReference>
<keyword evidence="9" id="KW-1003">Cell membrane</keyword>
<dbReference type="STRING" id="1123392.GCA_000376425_02173"/>
<evidence type="ECO:0000256" key="6">
    <source>
        <dbReference type="ARBA" id="ARBA00049183"/>
    </source>
</evidence>
<dbReference type="InterPro" id="IPR038107">
    <property type="entry name" value="Glycos_transf_N_sf"/>
</dbReference>
<comment type="caution">
    <text evidence="11">The sequence shown here is derived from an EMBL/GenBank/DDBJ whole genome shotgun (WGS) entry which is preliminary data.</text>
</comment>
<keyword evidence="9" id="KW-0448">Lipopolysaccharide biosynthesis</keyword>
<evidence type="ECO:0000256" key="8">
    <source>
        <dbReference type="PIRSR" id="PIRSR639901-2"/>
    </source>
</evidence>
<dbReference type="NCBIfam" id="NF004386">
    <property type="entry name" value="PRK05749.1-2"/>
    <property type="match status" value="1"/>
</dbReference>
<keyword evidence="4 9" id="KW-0808">Transferase</keyword>
<dbReference type="GO" id="GO:0043842">
    <property type="term" value="F:Kdo transferase activity"/>
    <property type="evidence" value="ECO:0007669"/>
    <property type="project" value="UniProtKB-EC"/>
</dbReference>
<evidence type="ECO:0000313" key="12">
    <source>
        <dbReference type="Proteomes" id="UP000064243"/>
    </source>
</evidence>
<dbReference type="Proteomes" id="UP000064243">
    <property type="component" value="Unassembled WGS sequence"/>
</dbReference>
<dbReference type="GO" id="GO:0009245">
    <property type="term" value="P:lipid A biosynthetic process"/>
    <property type="evidence" value="ECO:0007669"/>
    <property type="project" value="TreeGrafter"/>
</dbReference>
<dbReference type="UniPathway" id="UPA00958"/>
<dbReference type="Gene3D" id="3.40.50.2000">
    <property type="entry name" value="Glycogen Phosphorylase B"/>
    <property type="match status" value="1"/>
</dbReference>
<proteinExistence type="inferred from homology"/>
<dbReference type="EC" id="2.4.99.12" evidence="2 9"/>
<organism evidence="11 12">
    <name type="scientific">Thiobacillus denitrificans</name>
    <dbReference type="NCBI Taxonomy" id="36861"/>
    <lineage>
        <taxon>Bacteria</taxon>
        <taxon>Pseudomonadati</taxon>
        <taxon>Pseudomonadota</taxon>
        <taxon>Betaproteobacteria</taxon>
        <taxon>Nitrosomonadales</taxon>
        <taxon>Thiobacillaceae</taxon>
        <taxon>Thiobacillus</taxon>
    </lineage>
</organism>
<evidence type="ECO:0000256" key="9">
    <source>
        <dbReference type="RuleBase" id="RU365103"/>
    </source>
</evidence>
<comment type="catalytic activity">
    <reaction evidence="6 9">
        <text>lipid IVA (E. coli) + CMP-3-deoxy-beta-D-manno-octulosonate = alpha-Kdo-(2-&gt;6)-lipid IVA (E. coli) + CMP + H(+)</text>
        <dbReference type="Rhea" id="RHEA:28066"/>
        <dbReference type="ChEBI" id="CHEBI:15378"/>
        <dbReference type="ChEBI" id="CHEBI:58603"/>
        <dbReference type="ChEBI" id="CHEBI:60364"/>
        <dbReference type="ChEBI" id="CHEBI:60377"/>
        <dbReference type="ChEBI" id="CHEBI:85987"/>
        <dbReference type="EC" id="2.4.99.12"/>
    </reaction>
</comment>
<dbReference type="EMBL" id="LDUG01000053">
    <property type="protein sequence ID" value="KVW92756.1"/>
    <property type="molecule type" value="Genomic_DNA"/>
</dbReference>
<comment type="similarity">
    <text evidence="9">Belongs to the glycosyltransferase group 1 family.</text>
</comment>
<evidence type="ECO:0000256" key="7">
    <source>
        <dbReference type="PIRSR" id="PIRSR639901-1"/>
    </source>
</evidence>
<comment type="function">
    <text evidence="9">Involved in lipopolysaccharide (LPS) biosynthesis. Catalyzes the transfer of 3-deoxy-D-manno-octulosonate (Kdo) residue(s) from CMP-Kdo to lipid IV(A), the tetraacyldisaccharide-1,4'-bisphosphate precursor of lipid A.</text>
</comment>
<dbReference type="InterPro" id="IPR007507">
    <property type="entry name" value="Glycos_transf_N"/>
</dbReference>